<protein>
    <recommendedName>
        <fullName evidence="16">SED5-binding protein 3</fullName>
    </recommendedName>
</protein>
<reference evidence="15" key="1">
    <citation type="journal article" date="2012" name="G3 (Bethesda)">
        <title>Pichia sorbitophila, an interspecies yeast hybrid reveals early steps of genome resolution following polyploidization.</title>
        <authorList>
            <person name="Leh Louis V."/>
            <person name="Despons L."/>
            <person name="Friedrich A."/>
            <person name="Martin T."/>
            <person name="Durrens P."/>
            <person name="Casaregola S."/>
            <person name="Neuveglise C."/>
            <person name="Fairhead C."/>
            <person name="Marck C."/>
            <person name="Cruz J.A."/>
            <person name="Straub M.L."/>
            <person name="Kugler V."/>
            <person name="Sacerdot C."/>
            <person name="Uzunov Z."/>
            <person name="Thierry A."/>
            <person name="Weiss S."/>
            <person name="Bleykasten C."/>
            <person name="De Montigny J."/>
            <person name="Jacques N."/>
            <person name="Jung P."/>
            <person name="Lemaire M."/>
            <person name="Mallet S."/>
            <person name="Morel G."/>
            <person name="Richard G.F."/>
            <person name="Sarkar A."/>
            <person name="Savel G."/>
            <person name="Schacherer J."/>
            <person name="Seret M.L."/>
            <person name="Talla E."/>
            <person name="Samson G."/>
            <person name="Jubin C."/>
            <person name="Poulain J."/>
            <person name="Vacherie B."/>
            <person name="Barbe V."/>
            <person name="Pelletier E."/>
            <person name="Sherman D.J."/>
            <person name="Westhof E."/>
            <person name="Weissenbach J."/>
            <person name="Baret P.V."/>
            <person name="Wincker P."/>
            <person name="Gaillardin C."/>
            <person name="Dujon B."/>
            <person name="Souciet J.L."/>
        </authorList>
    </citation>
    <scope>NUCLEOTIDE SEQUENCE [LARGE SCALE GENOMIC DNA]</scope>
    <source>
        <strain evidence="15">CBS 270.75 / DBVPG 7215 / KCTC 17166 / NRRL Y-17582</strain>
    </source>
</reference>
<dbReference type="InterPro" id="IPR029006">
    <property type="entry name" value="ADF-H/Gelsolin-like_dom_sf"/>
</dbReference>
<dbReference type="InterPro" id="IPR007123">
    <property type="entry name" value="Gelsolin-like_dom"/>
</dbReference>
<dbReference type="GO" id="GO:0090110">
    <property type="term" value="P:COPII-coated vesicle cargo loading"/>
    <property type="evidence" value="ECO:0007669"/>
    <property type="project" value="EnsemblFungi"/>
</dbReference>
<dbReference type="Pfam" id="PF00626">
    <property type="entry name" value="Gelsolin"/>
    <property type="match status" value="1"/>
</dbReference>
<evidence type="ECO:0000256" key="7">
    <source>
        <dbReference type="ARBA" id="ARBA00023034"/>
    </source>
</evidence>
<dbReference type="GO" id="GO:0008270">
    <property type="term" value="F:zinc ion binding"/>
    <property type="evidence" value="ECO:0007669"/>
    <property type="project" value="InterPro"/>
</dbReference>
<evidence type="ECO:0000259" key="11">
    <source>
        <dbReference type="Pfam" id="PF04811"/>
    </source>
</evidence>
<evidence type="ECO:0000256" key="1">
    <source>
        <dbReference type="ARBA" id="ARBA00004394"/>
    </source>
</evidence>
<dbReference type="AlphaFoldDB" id="G8JN94"/>
<evidence type="ECO:0000256" key="4">
    <source>
        <dbReference type="ARBA" id="ARBA00022448"/>
    </source>
</evidence>
<name>G8JN94_ERECY</name>
<dbReference type="RefSeq" id="XP_003644375.1">
    <property type="nucleotide sequence ID" value="XM_003644327.1"/>
</dbReference>
<dbReference type="InterPro" id="IPR006900">
    <property type="entry name" value="Sec23/24_helical_dom"/>
</dbReference>
<dbReference type="GO" id="GO:0070971">
    <property type="term" value="C:endoplasmic reticulum exit site"/>
    <property type="evidence" value="ECO:0007669"/>
    <property type="project" value="TreeGrafter"/>
</dbReference>
<dbReference type="GeneID" id="11469683"/>
<dbReference type="Gene3D" id="3.40.50.410">
    <property type="entry name" value="von Willebrand factor, type A domain"/>
    <property type="match status" value="1"/>
</dbReference>
<dbReference type="EMBL" id="CP002497">
    <property type="protein sequence ID" value="AET37558.1"/>
    <property type="molecule type" value="Genomic_DNA"/>
</dbReference>
<keyword evidence="7" id="KW-0333">Golgi apparatus</keyword>
<dbReference type="STRING" id="931890.G8JN94"/>
<feature type="domain" description="Gelsolin-like" evidence="9">
    <location>
        <begin position="733"/>
        <end position="769"/>
    </location>
</feature>
<evidence type="ECO:0000256" key="6">
    <source>
        <dbReference type="ARBA" id="ARBA00022927"/>
    </source>
</evidence>
<dbReference type="Pfam" id="PF04811">
    <property type="entry name" value="Sec23_trunk"/>
    <property type="match status" value="1"/>
</dbReference>
<dbReference type="OrthoDB" id="49016at2759"/>
<dbReference type="Gene3D" id="1.20.120.730">
    <property type="entry name" value="Sec23/Sec24 helical domain"/>
    <property type="match status" value="1"/>
</dbReference>
<accession>G8JN94</accession>
<dbReference type="SUPFAM" id="SSF53300">
    <property type="entry name" value="vWA-like"/>
    <property type="match status" value="1"/>
</dbReference>
<evidence type="ECO:0000259" key="13">
    <source>
        <dbReference type="Pfam" id="PF08033"/>
    </source>
</evidence>
<feature type="compositionally biased region" description="Polar residues" evidence="8">
    <location>
        <begin position="31"/>
        <end position="43"/>
    </location>
</feature>
<dbReference type="SUPFAM" id="SSF81995">
    <property type="entry name" value="beta-sandwich domain of Sec23/24"/>
    <property type="match status" value="1"/>
</dbReference>
<proteinExistence type="inferred from homology"/>
<feature type="region of interest" description="Disordered" evidence="8">
    <location>
        <begin position="1"/>
        <end position="52"/>
    </location>
</feature>
<dbReference type="Pfam" id="PF08033">
    <property type="entry name" value="Sec23_BS"/>
    <property type="match status" value="1"/>
</dbReference>
<dbReference type="eggNOG" id="KOG1984">
    <property type="taxonomic scope" value="Eukaryota"/>
</dbReference>
<dbReference type="FunCoup" id="G8JN94">
    <property type="interactions" value="168"/>
</dbReference>
<feature type="domain" description="Sec23/Sec24 trunk" evidence="11">
    <location>
        <begin position="263"/>
        <end position="497"/>
    </location>
</feature>
<dbReference type="GO" id="GO:0000139">
    <property type="term" value="C:Golgi membrane"/>
    <property type="evidence" value="ECO:0007669"/>
    <property type="project" value="UniProtKB-SubCell"/>
</dbReference>
<dbReference type="GO" id="GO:0006886">
    <property type="term" value="P:intracellular protein transport"/>
    <property type="evidence" value="ECO:0007669"/>
    <property type="project" value="EnsemblFungi"/>
</dbReference>
<dbReference type="InterPro" id="IPR006895">
    <property type="entry name" value="Znf_Sec23_Sec24"/>
</dbReference>
<feature type="domain" description="Zinc finger Sec23/Sec24-type" evidence="10">
    <location>
        <begin position="184"/>
        <end position="221"/>
    </location>
</feature>
<keyword evidence="15" id="KW-1185">Reference proteome</keyword>
<dbReference type="SUPFAM" id="SSF82919">
    <property type="entry name" value="Zn-finger domain of Sec23/24"/>
    <property type="match status" value="1"/>
</dbReference>
<dbReference type="HOGENOM" id="CLU_004589_1_0_1"/>
<keyword evidence="5" id="KW-0963">Cytoplasm</keyword>
<sequence length="898" mass="101850">MNGLVEGISNISLDQNPGKKHKRPFRAFHTFDQSQSQSTNANTYPAAPPGHSSLVNNASFNKSHMIGMVKNAGQVYNAAEQSSTGTTSHIVPTQRLEDQQQMLARTFLPDVESVPPLFSTQFYSANQGTCDPRLMSLSLYNIPENEQLRSATKLPIGLNVHPFATVVPTDVEITAIDTRGVGGPIRCRRCRSYANPKYKFTFDSKFVCNFCQINTPVPYQYLPQLSQTGDRPDLLQHLGLVNGVVEFTVPDLYKIKQDSDLVPLHYVFLIDISIWANENKSSLVAIESVRTAINYIRENQPNCKVAIIAFDRWLRFFNLRPESTQAQELVVSELKDIFLPLHNGLFVRPEESMHVIQDTLLKLESFIQDDKFMHKNEACFGSAIEAAVLALKTITNGNGGKIIATLNTIPTIGNGNLIISRDDGLKPHIKCENEFYTNLARDMLNSYISLDLFCTGAGYMDLATLAYPVFITSGNMKHYPDFNVERSEFKFVNDIVHSVSSTVGYQAQLKVRCSSGLSVNNYYTMACGNSDREPIIPVVTTDQAINVLFKYDDKLKAGTELFFQAALLYTDINGVRKVRSMNSSAAVSNNIHEIIKFLNQDVINSLLIHDVLSKLDNCQFPKIRETIDSKLSDILTQYRALVDSSHGSQLILPDSLKSLPAYLLSFEKSALMRNNKNSSRGNDRIIDYFKLYYYNQHQLVYKLYPQIFPLHEILSDDDFTFYDQNNLLLQFDSVEALSVRNSYNSLVNGGCYMIFQGDTIYIWFNENTNRHLLRDLLVGGEAEEVPYASVTLFGGQLPILETDINVRARNIVRYWSQIVSHSYLPVVLLRPNVDQYYSHTMTYLMCEDKSVEMIESYDTYLLSLHRKIKDNIENERYTKLSNSGKHLHENLAERFIQF</sequence>
<dbReference type="InParanoid" id="G8JN94"/>
<gene>
    <name evidence="14" type="ordered locus">Ecym_1323</name>
</gene>
<keyword evidence="6" id="KW-0653">Protein transport</keyword>
<dbReference type="Gene3D" id="2.30.30.380">
    <property type="entry name" value="Zn-finger domain of Sec23/24"/>
    <property type="match status" value="1"/>
</dbReference>
<dbReference type="InterPro" id="IPR036465">
    <property type="entry name" value="vWFA_dom_sf"/>
</dbReference>
<dbReference type="GO" id="GO:0000149">
    <property type="term" value="F:SNARE binding"/>
    <property type="evidence" value="ECO:0007669"/>
    <property type="project" value="TreeGrafter"/>
</dbReference>
<evidence type="ECO:0008006" key="16">
    <source>
        <dbReference type="Google" id="ProtNLM"/>
    </source>
</evidence>
<evidence type="ECO:0000259" key="10">
    <source>
        <dbReference type="Pfam" id="PF04810"/>
    </source>
</evidence>
<dbReference type="InterPro" id="IPR036175">
    <property type="entry name" value="Sec23/24_helical_dom_sf"/>
</dbReference>
<feature type="domain" description="Sec23/Sec24 beta-sandwich" evidence="13">
    <location>
        <begin position="504"/>
        <end position="587"/>
    </location>
</feature>
<dbReference type="KEGG" id="erc:Ecym_1323"/>
<comment type="subcellular location">
    <subcellularLocation>
        <location evidence="2">Cytoplasm</location>
    </subcellularLocation>
    <subcellularLocation>
        <location evidence="1">Golgi apparatus membrane</location>
    </subcellularLocation>
</comment>
<comment type="similarity">
    <text evidence="3">Belongs to the SEC23/SEC24 family. SEC24 subfamily.</text>
</comment>
<feature type="domain" description="Sec23/Sec24 helical" evidence="12">
    <location>
        <begin position="599"/>
        <end position="700"/>
    </location>
</feature>
<evidence type="ECO:0000313" key="15">
    <source>
        <dbReference type="Proteomes" id="UP000006790"/>
    </source>
</evidence>
<keyword evidence="4" id="KW-0813">Transport</keyword>
<evidence type="ECO:0000256" key="2">
    <source>
        <dbReference type="ARBA" id="ARBA00004496"/>
    </source>
</evidence>
<evidence type="ECO:0000259" key="9">
    <source>
        <dbReference type="Pfam" id="PF00626"/>
    </source>
</evidence>
<evidence type="ECO:0000256" key="3">
    <source>
        <dbReference type="ARBA" id="ARBA00008334"/>
    </source>
</evidence>
<dbReference type="GO" id="GO:0030127">
    <property type="term" value="C:COPII vesicle coat"/>
    <property type="evidence" value="ECO:0007669"/>
    <property type="project" value="EnsemblFungi"/>
</dbReference>
<evidence type="ECO:0000256" key="5">
    <source>
        <dbReference type="ARBA" id="ARBA00022490"/>
    </source>
</evidence>
<dbReference type="Pfam" id="PF04815">
    <property type="entry name" value="Sec23_helical"/>
    <property type="match status" value="1"/>
</dbReference>
<dbReference type="PANTHER" id="PTHR13803">
    <property type="entry name" value="SEC24-RELATED PROTEIN"/>
    <property type="match status" value="1"/>
</dbReference>
<dbReference type="Gene3D" id="3.40.20.10">
    <property type="entry name" value="Severin"/>
    <property type="match status" value="1"/>
</dbReference>
<dbReference type="Proteomes" id="UP000006790">
    <property type="component" value="Chromosome 1"/>
</dbReference>
<dbReference type="InterPro" id="IPR006896">
    <property type="entry name" value="Sec23/24_trunk_dom"/>
</dbReference>
<evidence type="ECO:0000313" key="14">
    <source>
        <dbReference type="EMBL" id="AET37558.1"/>
    </source>
</evidence>
<dbReference type="InterPro" id="IPR050550">
    <property type="entry name" value="SEC23_SEC24_subfamily"/>
</dbReference>
<evidence type="ECO:0000259" key="12">
    <source>
        <dbReference type="Pfam" id="PF04815"/>
    </source>
</evidence>
<dbReference type="Gene3D" id="2.60.40.1670">
    <property type="entry name" value="beta-sandwich domain of Sec23/24"/>
    <property type="match status" value="1"/>
</dbReference>
<dbReference type="OMA" id="RLCKHGD"/>
<organism evidence="14 15">
    <name type="scientific">Eremothecium cymbalariae (strain CBS 270.75 / DBVPG 7215 / KCTC 17166 / NRRL Y-17582)</name>
    <name type="common">Yeast</name>
    <dbReference type="NCBI Taxonomy" id="931890"/>
    <lineage>
        <taxon>Eukaryota</taxon>
        <taxon>Fungi</taxon>
        <taxon>Dikarya</taxon>
        <taxon>Ascomycota</taxon>
        <taxon>Saccharomycotina</taxon>
        <taxon>Saccharomycetes</taxon>
        <taxon>Saccharomycetales</taxon>
        <taxon>Saccharomycetaceae</taxon>
        <taxon>Eremothecium</taxon>
    </lineage>
</organism>
<dbReference type="PANTHER" id="PTHR13803:SF4">
    <property type="entry name" value="SECRETORY 24CD, ISOFORM C"/>
    <property type="match status" value="1"/>
</dbReference>
<evidence type="ECO:0000256" key="8">
    <source>
        <dbReference type="SAM" id="MobiDB-lite"/>
    </source>
</evidence>
<dbReference type="SUPFAM" id="SSF81811">
    <property type="entry name" value="Helical domain of Sec23/24"/>
    <property type="match status" value="1"/>
</dbReference>
<dbReference type="SUPFAM" id="SSF82754">
    <property type="entry name" value="C-terminal, gelsolin-like domain of Sec23/24"/>
    <property type="match status" value="1"/>
</dbReference>
<dbReference type="InterPro" id="IPR012990">
    <property type="entry name" value="Beta-sandwich_Sec23_24"/>
</dbReference>
<dbReference type="Pfam" id="PF04810">
    <property type="entry name" value="zf-Sec23_Sec24"/>
    <property type="match status" value="1"/>
</dbReference>
<dbReference type="InterPro" id="IPR036180">
    <property type="entry name" value="Gelsolin-like_dom_sf"/>
</dbReference>
<dbReference type="InterPro" id="IPR036174">
    <property type="entry name" value="Znf_Sec23_Sec24_sf"/>
</dbReference>